<protein>
    <submittedName>
        <fullName evidence="1">Aromatase</fullName>
    </submittedName>
</protein>
<dbReference type="CDD" id="cd08860">
    <property type="entry name" value="TcmN_ARO-CYC_like"/>
    <property type="match status" value="1"/>
</dbReference>
<reference evidence="1 2" key="1">
    <citation type="submission" date="2016-06" db="EMBL/GenBank/DDBJ databases">
        <authorList>
            <person name="Kjaerup R.B."/>
            <person name="Dalgaard T.S."/>
            <person name="Juul-Madsen H.R."/>
        </authorList>
    </citation>
    <scope>NUCLEOTIDE SEQUENCE [LARGE SCALE GENOMIC DNA]</scope>
    <source>
        <strain evidence="1 2">DSM 44871</strain>
    </source>
</reference>
<dbReference type="SUPFAM" id="SSF55961">
    <property type="entry name" value="Bet v1-like"/>
    <property type="match status" value="1"/>
</dbReference>
<dbReference type="Gene3D" id="3.30.530.20">
    <property type="match status" value="1"/>
</dbReference>
<evidence type="ECO:0000313" key="1">
    <source>
        <dbReference type="EMBL" id="SCE71595.1"/>
    </source>
</evidence>
<gene>
    <name evidence="1" type="ORF">GA0070561_1076</name>
</gene>
<proteinExistence type="predicted"/>
<dbReference type="EMBL" id="FMCR01000001">
    <property type="protein sequence ID" value="SCE71595.1"/>
    <property type="molecule type" value="Genomic_DNA"/>
</dbReference>
<accession>A0A1C4UIV0</accession>
<evidence type="ECO:0000313" key="2">
    <source>
        <dbReference type="Proteomes" id="UP000198864"/>
    </source>
</evidence>
<dbReference type="RefSeq" id="WP_091394913.1">
    <property type="nucleotide sequence ID" value="NZ_FMCR01000001.1"/>
</dbReference>
<dbReference type="AlphaFoldDB" id="A0A1C4UIV0"/>
<dbReference type="Pfam" id="PF10604">
    <property type="entry name" value="Polyketide_cyc2"/>
    <property type="match status" value="1"/>
</dbReference>
<name>A0A1C4UIV0_9ACTN</name>
<dbReference type="STRING" id="285676.GA0070561_1076"/>
<dbReference type="InterPro" id="IPR023393">
    <property type="entry name" value="START-like_dom_sf"/>
</dbReference>
<sequence length="156" mass="17741">MAGHTDNAVVINAPFDLVWDLTNDIPNWPSLFSEYASTEVLSTSADGAVVFRLTMHPDPAGRVWSWVSERVPDRSDRVVRARRLETGAFKYMNLFWEYTEIPDGGVRMRWVQDFEMRPGGHADDEGMTAHLNRTTCEQQARIREIVEKAAAERGQS</sequence>
<dbReference type="InterPro" id="IPR019587">
    <property type="entry name" value="Polyketide_cyclase/dehydratase"/>
</dbReference>
<organism evidence="1 2">
    <name type="scientific">Micromonospora saelicesensis</name>
    <dbReference type="NCBI Taxonomy" id="285676"/>
    <lineage>
        <taxon>Bacteria</taxon>
        <taxon>Bacillati</taxon>
        <taxon>Actinomycetota</taxon>
        <taxon>Actinomycetes</taxon>
        <taxon>Micromonosporales</taxon>
        <taxon>Micromonosporaceae</taxon>
        <taxon>Micromonospora</taxon>
    </lineage>
</organism>
<dbReference type="Proteomes" id="UP000198864">
    <property type="component" value="Unassembled WGS sequence"/>
</dbReference>